<evidence type="ECO:0000259" key="7">
    <source>
        <dbReference type="PROSITE" id="PS51484"/>
    </source>
</evidence>
<dbReference type="SMART" id="SM01225">
    <property type="entry name" value="G8"/>
    <property type="match status" value="2"/>
</dbReference>
<accession>A0AA88YVJ8</accession>
<evidence type="ECO:0000256" key="6">
    <source>
        <dbReference type="SAM" id="Phobius"/>
    </source>
</evidence>
<dbReference type="InterPro" id="IPR037524">
    <property type="entry name" value="PA14/GLEYA"/>
</dbReference>
<feature type="domain" description="G8" evidence="7">
    <location>
        <begin position="3028"/>
        <end position="3155"/>
    </location>
</feature>
<evidence type="ECO:0000256" key="5">
    <source>
        <dbReference type="ARBA" id="ARBA00023180"/>
    </source>
</evidence>
<organism evidence="9 10">
    <name type="scientific">Pinctada imbricata</name>
    <name type="common">Atlantic pearl-oyster</name>
    <name type="synonym">Pinctada martensii</name>
    <dbReference type="NCBI Taxonomy" id="66713"/>
    <lineage>
        <taxon>Eukaryota</taxon>
        <taxon>Metazoa</taxon>
        <taxon>Spiralia</taxon>
        <taxon>Lophotrochozoa</taxon>
        <taxon>Mollusca</taxon>
        <taxon>Bivalvia</taxon>
        <taxon>Autobranchia</taxon>
        <taxon>Pteriomorphia</taxon>
        <taxon>Pterioida</taxon>
        <taxon>Pterioidea</taxon>
        <taxon>Pteriidae</taxon>
        <taxon>Pinctada</taxon>
    </lineage>
</organism>
<dbReference type="EMBL" id="VSWD01000002">
    <property type="protein sequence ID" value="KAK3107032.1"/>
    <property type="molecule type" value="Genomic_DNA"/>
</dbReference>
<dbReference type="InterPro" id="IPR052387">
    <property type="entry name" value="Fibrocystin"/>
</dbReference>
<dbReference type="CDD" id="cd00603">
    <property type="entry name" value="IPT_PCSR"/>
    <property type="match status" value="10"/>
</dbReference>
<dbReference type="InterPro" id="IPR002909">
    <property type="entry name" value="IPT_dom"/>
</dbReference>
<proteinExistence type="predicted"/>
<comment type="subcellular location">
    <subcellularLocation>
        <location evidence="1">Cell membrane</location>
    </subcellularLocation>
</comment>
<sequence length="4513" mass="489410">MADHLFVNRPCRKKTNFHCWKTAFNTLRGTQITKIEPKQGSLSGETRLVIEGVGFSEDTYNEGNKVQLVSNERSYECNVNKDSTTEGIITCYTPANMVEDYYYVRVNVDGRDVPIENHCRWATDSNCRFRAHWGRTPTITSIEPTAGLPGSIIKINGKLFTDRYGSQVAESSNGRTERILSYGIELSLNSNNKGDNGYMKCKTQGNFVGHSNVSYIVEGEYGRAYRDRKILHVYTNDQIATYQTHAEITSVSPPTGSLEGDTMVTITGNFFDQEETKSKTKVTIAGTDCEVQYPITDTQIVCKTIRKPDMLPELFAGSRGLMMERWNATSKGSNNLPDVDNLDDTAADYSSWRIDSAYFYEEQEGGEDRYVSKVKGIFVPPKTGEYSFHVQGDDGAHLLLSNTSSPEFKETIASSPYNSGNKYTTYPEQGSTRRNLQAGQGYYLEAWHRENVVHAQLKIAARYYGTKMTNHSTGQVEQENQIVKIKSSVLRDIQNLTLNGFTSTATAVSETQVVNVIEGSGERTSAQFRLGLYEVYTKKLSTTSTSVQIQNALKELPIVHSSESFVVTVSAPATGAGAILNIVFVSKRGEFPLLTFKNYTGSSPSQILEISVTRRTMGTPSGEFVVLSMDNKPSPMIPITASAQEVQDALNSMFKTRCHKSLNNNPAKTLHYDFETNPINPVEGGMIYTEMEAFCGSKMVKNPGFLYRDDAGGLLLGSSLNTVCFAYHGLVTNYIYLYYSYTSAESVPTGPEYAQFSFPFNGGSGQTAFNWVYVCFDMLTALKNYRVGGNSFLLKRIQLIKEGDGDLFIDEVYIGRQQSVDDPDDVNDLRLAPAKANNFLIDSVSVNKFVENGNPVFEVELTPVDCGCGLPAFSTFDGQLLAGMSVQVQRPQLASCAITGSFTVSFANKQKSGISVASTAEEFRNHLRSIPEMGDVYVYKHGKCDDEIKYSVAFLSNTGDQEEIQVTSQLQGTGVTIETEVVTDGSVWFDPIQGDMLRLIYDDPQVNVKINDVPSICSGSCTYQWTEGSTPNITDITPTTGISGTTEVTIDGTGFQSDHSKNKVMIGGATCTTKASSTTTQLVCDVGDGPRGAYPVQVTVEGKGAAQNINDGVKFTYQFSITAAAPLTCGVGGGCEVTLSGYGFSSSDVVKIGTATCMIKTQTSTQIKCLAPANSVGTHTLKITHGDNTDSTQTYNFVYAAQSMQISSVSPTVTSVAGGDTLTLSGTGLDDATSLMICDEVVTMATQMPNQVTATLPAHAPATCTVRLLGSSGWAVKSDNTVPTITYNLKLQNINPTRGSIHGGTLLTLTGEGFSTDKNSTMVKVGSHDCHVEDATANQIICKVADTGKVHRVDNTGFHYEFFEGFAWKPENLENVEVGDIVEWSWTYPNFVEGMEPKVEQVLCTDMTTLVSGGFSSGEGVKTGRYVQRMVHTGEICVSSGYIDKYRTTMFMMRINVVDRLSSAVNVTLRVGDYEAEYDVNSGVSAPSDSGPCTGFTGKVSGCSDAEPSSGSSSNFNFNLYTCSTPKVTSVTPNKGTTETLITVTGTGFQTTKCRNEVYFGDSKCNVQTSTATSIVCKIDPQTSPSIGILNEVSLRVHNLGNGHINIRNPLLRAFALEPVVTSVTPNQGSLSGGTLVTLTGTGFQGDISDISVTVGGFTAEVTQVSYEQLVLKTPMAGAGVKTIAVSVRSTVGTMVPATCTPACLFTLSSAVTPTMTLVDPMTLTGAATTLTISGSKFGAATQNADVMVTVGGETCTVSNVTDTSIECSITNVPAGNNVVMATIKQFGAVSGTLSVQGQKVITDVSPAEGSTNGGTEVVVTGNGFIDSATTVSIDGTDCPVTMASLSMVKCITKAHVEGAVNLVVTSSGQAYPQQDYNYTATATPSVTVVSPVKGSGGTTVAITGTGFSTMASDNNVYIGSVPCIVQGTPSSTSITCIAGANTIGDHDVLVNVTGKGLSNNNKQFEYELAASGITPSQGSTSGGQKVTVAGSGLDGSTKVEVCGQLCVRDDTTTTSQHVCYVPAAEQAVSTTLPCDVVISNDGVNITLANSYMYSAALTPSITAVAPSRGSTAGGTRLTIDGSGFGNTPGDLSVSVADVSCAVVTATNNQVTCDTGAVGVATRSKVRLERNSNGIADQTNADFHYVDVWSSQSTWGNNPLPVEGDLVVIEANQSVLLDMDTPKLKMILVKGGELIFDDKDITLRAEHILVTDGGLFQIGTEEKPFEHQAVVKLYGNARSKELPIYGVKNLGIRDGRLELHGKFIPITWTRLASTVTAGSDTIVLQDEVTWQAGDEVAIATTSHRHSQGENEKCTIKSIANDKKTITCEDALTYEHLGVSETFDGTTLDFRAEVGLLTHNVKVIGDDDKQWAENIEACPDGFDSGEFKTQTCFLGKFGEDTGSDEFGGHILIHAPRPDEQLAVAHIEFIEVRHAGQAFRLGRYPIHFHLNGDMSGSYVRGVGIHSTFNRAVNIHGTHNVLVERIVIFDVRGGAIFLEDGIETGNIFIYNLAIFVHMSTSLLNDDITPAAFWATNPNNTYMHNAVAGGTHFGWWYRMHEHPDGPSATTTICPRKVELGPFFNNTVHSQGWFGLWVFETYTPKVGSSCSSTVPSPAVFKNIFVYNCDKGVEFVNTGALQLQDSYLVNNRDAGWEVKIKIDGDDYSDDGLLINNTMIVGHATSLTRVQQGCTRRGLVWGYGTGIVAKKVTFVNFDENNCAGMGWARIAGTCAENCGGYNVATQELRFVNAPHKGFYEWTFEGQIKDRDGTLIGTDATKAQHVGKTVITCSNTLPPDCVAFPDFKIIGADNPGMPACICPSSRKFHRFAFNNISPDSLLYKDIILRTQYGNQTMPYKKKSVSHQYGWHTVNVDGLTTSLEFENADQITNISYTGVHYEYDDGDYIVFTQNSLQKPDRFIVDGTNHINVSETTLDPATSCSTGDWTWDYANSQISFTICGGSNKRRKKRGSPPVAGSPNNINMNFKAYKCFYKDCNPPPDPNTVPPVDERPDPFQLWSATTTWEESNGVVTSVSTSDGTYGLPQDGDNVTIEEGTWVVADTNLPWLGTLILKGGLELDSNNGARDFTLNCTYIIILGGRLVVGFPEEPFLSTANIVLRGSHSTPEYPHTTGPVIGSKVIAVFGGLDLHGIDVGRYWTTLASPASVGDTTVTLSQAVDWSTGSQVVIATTSFNITETEIRTIQSVSGDKLTLTLDRALSHRHISHTEQADGWTLEMKAEVGLLTRNVKVIGEAYNGMEQESFGARIIVGRTSQGSTTYIGYARISNTEFYRTGQEGWVESYDPRFSVAWSDLGAVSNVRPSYVKKSAFHHGFSPAIGAYSTDNLPIEDNVIHGTVWFCMQSNSHNTQVRRNLCAHVQFEGSYQDRFEILNIRYNGAFSFFFTTGLVLEGNHAAGYERVGFHVPPESCDTVSANPYRDNAAHSGLMGLSILPQTSPLSGTCVRYSNFEVWKNANYGLYVNGKPSMRISGIKSADNGVGVFTFIHSPPAVAHLFENKDSLIHDSFFVGRSDSFDCTTDVVDSKDPNIMISNKNGGQKCDTSRYIGVVMTSFMSSSNNAPEKPLCGILSYQAIAGLSKMEDVTFSKFNDKCGAGTNIALAPNNNNDDGIHPMRVRNITFASSVDDRYKYRNARANVAKINPTDCFDMQCDGLLKCLIEDLDGTFLGSIGSIISESEFDYNVNGPRGLGDFRIPKTMATALDGTKIPYRTLAPNQGIVRNSGAQLNNDWQAYEVHDLTYRMLVLESLDKDTESRRLSPIAILSDGYLDLINGPQDHGWCSGYACRRRLSTFPILVAIGKEYLIHLSSTNPQQTRFFLLNSDPNEAVVISMFFMKQNTLDLYCDDTYVIPKNGRWESPDGVQKLIMDPPPNGNRNFYKPSVNDARGANYYNRNASVFSFVLKGPNPCTLKMRPTIVVSHQFPPMTLDEFYGQQMIQNLASFLNVPFSKVRFVDIVPDNSASGRRRKRDTGSVVIVGAIVEVGDNPEPGINDTTANGFTYSELNSLLEKIQIEIQLGNYTDIINASSDTIISVAPALPPPDDPAWEQAAQDNTQYTVVVQVSGLQFNPPLVPLHENTMLQTQPKVMVVDRNGNRVRNGSPWQLTATLRSGTGNAAAQLLGNTTVTIVDGWANYTDLLITYQGVGYIIDFQITDPVEGENFTIASDAFTIPSRPIRGGLSYKDSSMYHGENVRIELNLVDSVTNAVIEDIAWRNHVWSVSVTLAPMEDTCNATLEGTTQSTFSPSSGKAVYNALRLTQPGMFVLRFTITTGESTPEYSITYDELVEVMPVQHRGMTHAESRAVTMRFDADYGTIVGSSVLNFRAFMGCYLTQTYPSVVISGVAASEGSIIVTYNMEGNMTEVNTTIYSVCGTIDQQTSFTFNTHTLQLSGYLLVDGDTFYGTSCGSRSSVSTAEENKFPLAVIIAVVIVSVVILIIVMVFVAWKCKVKPRTKTYDVNSVFGSRSEIDDILFREKTFMSIKSNHSGGVALSVAPAATKMTNGLSNGHK</sequence>
<dbReference type="PROSITE" id="PS51484">
    <property type="entry name" value="G8"/>
    <property type="match status" value="2"/>
</dbReference>
<dbReference type="SUPFAM" id="SSF56988">
    <property type="entry name" value="Anthrax protective antigen"/>
    <property type="match status" value="1"/>
</dbReference>
<feature type="transmembrane region" description="Helical" evidence="6">
    <location>
        <begin position="4424"/>
        <end position="4449"/>
    </location>
</feature>
<dbReference type="Pfam" id="PF01833">
    <property type="entry name" value="TIG"/>
    <property type="match status" value="13"/>
</dbReference>
<keyword evidence="2" id="KW-1003">Cell membrane</keyword>
<dbReference type="InterPro" id="IPR013783">
    <property type="entry name" value="Ig-like_fold"/>
</dbReference>
<feature type="domain" description="PA14" evidence="8">
    <location>
        <begin position="316"/>
        <end position="475"/>
    </location>
</feature>
<dbReference type="InterPro" id="IPR011050">
    <property type="entry name" value="Pectin_lyase_fold/virulence"/>
</dbReference>
<dbReference type="Proteomes" id="UP001186944">
    <property type="component" value="Unassembled WGS sequence"/>
</dbReference>
<evidence type="ECO:0000256" key="3">
    <source>
        <dbReference type="ARBA" id="ARBA00022729"/>
    </source>
</evidence>
<dbReference type="SUPFAM" id="SSF51126">
    <property type="entry name" value="Pectin lyase-like"/>
    <property type="match status" value="1"/>
</dbReference>
<evidence type="ECO:0000313" key="9">
    <source>
        <dbReference type="EMBL" id="KAK3107032.1"/>
    </source>
</evidence>
<keyword evidence="10" id="KW-1185">Reference proteome</keyword>
<protein>
    <recommendedName>
        <fullName evidence="11">Fibrocystin-L</fullName>
    </recommendedName>
</protein>
<dbReference type="InterPro" id="IPR019316">
    <property type="entry name" value="G8_domain"/>
</dbReference>
<keyword evidence="5" id="KW-0325">Glycoprotein</keyword>
<gene>
    <name evidence="9" type="ORF">FSP39_005622</name>
</gene>
<dbReference type="PROSITE" id="PS51820">
    <property type="entry name" value="PA14"/>
    <property type="match status" value="1"/>
</dbReference>
<keyword evidence="4" id="KW-0677">Repeat</keyword>
<keyword evidence="6" id="KW-1133">Transmembrane helix</keyword>
<dbReference type="CDD" id="cd00102">
    <property type="entry name" value="IPT"/>
    <property type="match status" value="2"/>
</dbReference>
<evidence type="ECO:0000256" key="2">
    <source>
        <dbReference type="ARBA" id="ARBA00022475"/>
    </source>
</evidence>
<feature type="domain" description="G8" evidence="7">
    <location>
        <begin position="2153"/>
        <end position="2273"/>
    </location>
</feature>
<reference evidence="9" key="1">
    <citation type="submission" date="2019-08" db="EMBL/GenBank/DDBJ databases">
        <title>The improved chromosome-level genome for the pearl oyster Pinctada fucata martensii using PacBio sequencing and Hi-C.</title>
        <authorList>
            <person name="Zheng Z."/>
        </authorList>
    </citation>
    <scope>NUCLEOTIDE SEQUENCE</scope>
    <source>
        <strain evidence="9">ZZ-2019</strain>
        <tissue evidence="9">Adductor muscle</tissue>
    </source>
</reference>
<evidence type="ECO:0000313" key="10">
    <source>
        <dbReference type="Proteomes" id="UP001186944"/>
    </source>
</evidence>
<evidence type="ECO:0000256" key="1">
    <source>
        <dbReference type="ARBA" id="ARBA00004236"/>
    </source>
</evidence>
<dbReference type="InterPro" id="IPR055401">
    <property type="entry name" value="CEMIP_beta-hel_dom"/>
</dbReference>
<dbReference type="FunFam" id="2.60.40.10:FF:001292">
    <property type="entry name" value="PKHD1 like 1"/>
    <property type="match status" value="1"/>
</dbReference>
<keyword evidence="3" id="KW-0732">Signal</keyword>
<keyword evidence="6" id="KW-0472">Membrane</keyword>
<dbReference type="Pfam" id="PF10162">
    <property type="entry name" value="G8"/>
    <property type="match status" value="2"/>
</dbReference>
<comment type="caution">
    <text evidence="9">The sequence shown here is derived from an EMBL/GenBank/DDBJ whole genome shotgun (WGS) entry which is preliminary data.</text>
</comment>
<dbReference type="InterPro" id="IPR014756">
    <property type="entry name" value="Ig_E-set"/>
</dbReference>
<evidence type="ECO:0000256" key="4">
    <source>
        <dbReference type="ARBA" id="ARBA00022737"/>
    </source>
</evidence>
<dbReference type="GO" id="GO:0005886">
    <property type="term" value="C:plasma membrane"/>
    <property type="evidence" value="ECO:0007669"/>
    <property type="project" value="UniProtKB-SubCell"/>
</dbReference>
<dbReference type="SUPFAM" id="SSF81296">
    <property type="entry name" value="E set domains"/>
    <property type="match status" value="13"/>
</dbReference>
<dbReference type="SMART" id="SM00429">
    <property type="entry name" value="IPT"/>
    <property type="match status" value="11"/>
</dbReference>
<name>A0AA88YVJ8_PINIB</name>
<evidence type="ECO:0000259" key="8">
    <source>
        <dbReference type="PROSITE" id="PS51820"/>
    </source>
</evidence>
<dbReference type="PANTHER" id="PTHR46769:SF2">
    <property type="entry name" value="FIBROCYSTIN-L ISOFORM 2 PRECURSOR-RELATED"/>
    <property type="match status" value="1"/>
</dbReference>
<keyword evidence="6" id="KW-0812">Transmembrane</keyword>
<dbReference type="Gene3D" id="2.60.40.10">
    <property type="entry name" value="Immunoglobulins"/>
    <property type="match status" value="13"/>
</dbReference>
<dbReference type="PANTHER" id="PTHR46769">
    <property type="entry name" value="POLYCYSTIC KIDNEY AND HEPATIC DISEASE 1 (AUTOSOMAL RECESSIVE)-LIKE 1"/>
    <property type="match status" value="1"/>
</dbReference>
<dbReference type="Pfam" id="PF24606">
    <property type="entry name" value="CEMIP_beta-hel"/>
    <property type="match status" value="2"/>
</dbReference>
<evidence type="ECO:0008006" key="11">
    <source>
        <dbReference type="Google" id="ProtNLM"/>
    </source>
</evidence>